<evidence type="ECO:0000256" key="1">
    <source>
        <dbReference type="ARBA" id="ARBA00009432"/>
    </source>
</evidence>
<dbReference type="SUPFAM" id="SSF49478">
    <property type="entry name" value="Cna protein B-type domain"/>
    <property type="match status" value="1"/>
</dbReference>
<dbReference type="InterPro" id="IPR025875">
    <property type="entry name" value="Leu-rich_rpt_4"/>
</dbReference>
<dbReference type="InterPro" id="IPR001611">
    <property type="entry name" value="Leu-rich_rpt"/>
</dbReference>
<dbReference type="AlphaFoldDB" id="A0A0C7R476"/>
<dbReference type="RefSeq" id="WP_055341898.1">
    <property type="nucleotide sequence ID" value="NZ_CDNI01000003.1"/>
</dbReference>
<evidence type="ECO:0000256" key="3">
    <source>
        <dbReference type="ARBA" id="ARBA00022729"/>
    </source>
</evidence>
<keyword evidence="2" id="KW-0433">Leucine-rich repeat</keyword>
<name>A0A0C7R476_PARSO</name>
<evidence type="ECO:0000256" key="2">
    <source>
        <dbReference type="ARBA" id="ARBA00022614"/>
    </source>
</evidence>
<comment type="similarity">
    <text evidence="1">Belongs to the internalin family.</text>
</comment>
<dbReference type="OrthoDB" id="1748887at2"/>
<dbReference type="EMBL" id="CEKZ01000003">
    <property type="protein sequence ID" value="CEQ03635.1"/>
    <property type="molecule type" value="Genomic_DNA"/>
</dbReference>
<dbReference type="PROSITE" id="PS51450">
    <property type="entry name" value="LRR"/>
    <property type="match status" value="3"/>
</dbReference>
<accession>A0A0C7R476</accession>
<keyword evidence="3" id="KW-0732">Signal</keyword>
<gene>
    <name evidence="5" type="primary">inlA_2</name>
    <name evidence="5" type="ORF">R28058_13681</name>
</gene>
<dbReference type="Proteomes" id="UP000049127">
    <property type="component" value="Unassembled WGS sequence"/>
</dbReference>
<evidence type="ECO:0000313" key="6">
    <source>
        <dbReference type="Proteomes" id="UP000049127"/>
    </source>
</evidence>
<organism evidence="5 6">
    <name type="scientific">Paraclostridium sordellii</name>
    <name type="common">Clostridium sordellii</name>
    <dbReference type="NCBI Taxonomy" id="1505"/>
    <lineage>
        <taxon>Bacteria</taxon>
        <taxon>Bacillati</taxon>
        <taxon>Bacillota</taxon>
        <taxon>Clostridia</taxon>
        <taxon>Peptostreptococcales</taxon>
        <taxon>Peptostreptococcaceae</taxon>
        <taxon>Paraclostridium</taxon>
    </lineage>
</organism>
<proteinExistence type="inferred from homology"/>
<dbReference type="PANTHER" id="PTHR46652:SF3">
    <property type="entry name" value="LEUCINE-RICH REPEAT-CONTAINING PROTEIN 9"/>
    <property type="match status" value="1"/>
</dbReference>
<dbReference type="Pfam" id="PF12799">
    <property type="entry name" value="LRR_4"/>
    <property type="match status" value="1"/>
</dbReference>
<dbReference type="Gene3D" id="2.60.40.10">
    <property type="entry name" value="Immunoglobulins"/>
    <property type="match status" value="1"/>
</dbReference>
<dbReference type="InterPro" id="IPR050836">
    <property type="entry name" value="SDS22/Internalin_LRR"/>
</dbReference>
<dbReference type="PANTHER" id="PTHR46652">
    <property type="entry name" value="LEUCINE-RICH REPEAT AND IQ DOMAIN-CONTAINING PROTEIN 1-RELATED"/>
    <property type="match status" value="1"/>
</dbReference>
<protein>
    <submittedName>
        <fullName evidence="5">Internalin A-like protein/ S-layer protein</fullName>
    </submittedName>
</protein>
<dbReference type="Gene3D" id="3.80.10.10">
    <property type="entry name" value="Ribonuclease Inhibitor"/>
    <property type="match status" value="1"/>
</dbReference>
<dbReference type="InterPro" id="IPR013783">
    <property type="entry name" value="Ig-like_fold"/>
</dbReference>
<dbReference type="SUPFAM" id="SSF52058">
    <property type="entry name" value="L domain-like"/>
    <property type="match status" value="1"/>
</dbReference>
<dbReference type="Gene3D" id="2.60.40.1220">
    <property type="match status" value="1"/>
</dbReference>
<sequence>MEKKQSNSYISSNLKLALSRKFNIHISDITKDFLKTLTEIDLPGSNIRDIKGIEYATNAVYVNLTRNNIYDASPIEKLKNLESLELNENKIEDINFLKNLRKLRSVGLESNNIKVIPNLNSLKYLNLINLDNNKILDISNLINSSFESTTILATDQSIILDPIEVEYGKTILFSSNIKWSDKTYVFLDNIQISGKYDRVSTDEKPSLLYSISEVIINNIESDCIVTMDFYHEESSKVLSGTIIQPIYLKKIVNEDKREQNKDFNKDLNFSCIYGSISLSDSLNNHTCKDKFENKIITLIYENGKTIYTSTNKNGKYKFDSVPMGKYTLLFPVLTDYVYITDSIHVLNIKNKDEYCINSVVEGIK</sequence>
<dbReference type="InterPro" id="IPR014755">
    <property type="entry name" value="Cu-Rt/internalin_Ig-like"/>
</dbReference>
<keyword evidence="4" id="KW-0677">Repeat</keyword>
<evidence type="ECO:0000256" key="4">
    <source>
        <dbReference type="ARBA" id="ARBA00022737"/>
    </source>
</evidence>
<dbReference type="InterPro" id="IPR032675">
    <property type="entry name" value="LRR_dom_sf"/>
</dbReference>
<evidence type="ECO:0000313" key="5">
    <source>
        <dbReference type="EMBL" id="CEQ03635.1"/>
    </source>
</evidence>
<reference evidence="5 6" key="1">
    <citation type="submission" date="2015-01" db="EMBL/GenBank/DDBJ databases">
        <authorList>
            <person name="Aslett A.Martin."/>
            <person name="De Silva Nishadi"/>
        </authorList>
    </citation>
    <scope>NUCLEOTIDE SEQUENCE [LARGE SCALE GENOMIC DNA]</scope>
    <source>
        <strain evidence="5 6">R28058</strain>
    </source>
</reference>